<dbReference type="InterPro" id="IPR029044">
    <property type="entry name" value="Nucleotide-diphossugar_trans"/>
</dbReference>
<name>A0A1E5QQ51_9CYAN</name>
<evidence type="ECO:0000256" key="5">
    <source>
        <dbReference type="ARBA" id="ARBA00023136"/>
    </source>
</evidence>
<keyword evidence="4 11" id="KW-0808">Transferase</keyword>
<reference evidence="11" key="1">
    <citation type="submission" date="2016-09" db="EMBL/GenBank/DDBJ databases">
        <title>Draft genome of thermotolerant cyanobacterium Desertifilum sp. strain IPPAS B-1220.</title>
        <authorList>
            <person name="Sinetova M.A."/>
            <person name="Bolakhan K."/>
            <person name="Zayadan B.K."/>
            <person name="Mironov K.S."/>
            <person name="Ustinova V."/>
            <person name="Kupriyanova E.V."/>
            <person name="Sidorov R.A."/>
            <person name="Skrypnik A.N."/>
            <person name="Gogoleva N.E."/>
            <person name="Gogolev Y.V."/>
            <person name="Los D.A."/>
        </authorList>
    </citation>
    <scope>NUCLEOTIDE SEQUENCE [LARGE SCALE GENOMIC DNA]</scope>
    <source>
        <strain evidence="11">IPPAS B-1220</strain>
    </source>
</reference>
<dbReference type="Gene3D" id="3.90.550.10">
    <property type="entry name" value="Spore Coat Polysaccharide Biosynthesis Protein SpsA, Chain A"/>
    <property type="match status" value="1"/>
</dbReference>
<keyword evidence="5" id="KW-0472">Membrane</keyword>
<comment type="pathway">
    <text evidence="7">Carotenoid biosynthesis; staphyloxanthin biosynthesis; staphyloxanthin from farnesyl diphosphate: step 4/5.</text>
</comment>
<dbReference type="PANTHER" id="PTHR43646:SF2">
    <property type="entry name" value="GLYCOSYLTRANSFERASE 2-LIKE DOMAIN-CONTAINING PROTEIN"/>
    <property type="match status" value="1"/>
</dbReference>
<dbReference type="SUPFAM" id="SSF53448">
    <property type="entry name" value="Nucleotide-diphospho-sugar transferases"/>
    <property type="match status" value="1"/>
</dbReference>
<comment type="similarity">
    <text evidence="8">Belongs to the glycosyltransferase 2 family. CrtQ subfamily.</text>
</comment>
<evidence type="ECO:0000256" key="3">
    <source>
        <dbReference type="ARBA" id="ARBA00022676"/>
    </source>
</evidence>
<sequence>MVAKVSVVIPTLNEANYLGRTLRHLSLLDPPVFEAIVVDGGSTDDTIAIAKSLATAVIVTSSGRSRQMNQGAKAATGDILCFLHADTLLPDDAIAIIEQTLADPEIACGGFISLMTGSQTTRWGISLHNFLKTYYAPLLFHPILFWRGLRLLFGDQAMFCRVEDFWAGGGFNPQIPIMEEADFCLKMVKRGRICQVNRVVQSSDRRVAHWGPLKANLVYLSVGFLWGLGVSPQLLKKFYQEIR</sequence>
<protein>
    <recommendedName>
        <fullName evidence="9">4,4'-diaponeurosporenoate glycosyltransferase</fullName>
    </recommendedName>
</protein>
<evidence type="ECO:0000313" key="11">
    <source>
        <dbReference type="EMBL" id="OEJ76792.1"/>
    </source>
</evidence>
<gene>
    <name evidence="11" type="ORF">BH720_02105</name>
</gene>
<evidence type="ECO:0000256" key="9">
    <source>
        <dbReference type="ARBA" id="ARBA00040345"/>
    </source>
</evidence>
<keyword evidence="2" id="KW-1003">Cell membrane</keyword>
<dbReference type="InterPro" id="IPR001173">
    <property type="entry name" value="Glyco_trans_2-like"/>
</dbReference>
<dbReference type="GO" id="GO:0005886">
    <property type="term" value="C:plasma membrane"/>
    <property type="evidence" value="ECO:0007669"/>
    <property type="project" value="UniProtKB-SubCell"/>
</dbReference>
<accession>A0A1E5QQ51</accession>
<evidence type="ECO:0000256" key="6">
    <source>
        <dbReference type="ARBA" id="ARBA00037281"/>
    </source>
</evidence>
<organism evidence="11">
    <name type="scientific">Desertifilum tharense IPPAS B-1220</name>
    <dbReference type="NCBI Taxonomy" id="1781255"/>
    <lineage>
        <taxon>Bacteria</taxon>
        <taxon>Bacillati</taxon>
        <taxon>Cyanobacteriota</taxon>
        <taxon>Cyanophyceae</taxon>
        <taxon>Desertifilales</taxon>
        <taxon>Desertifilaceae</taxon>
        <taxon>Desertifilum</taxon>
    </lineage>
</organism>
<dbReference type="STRING" id="1781255.BH720_02105"/>
<evidence type="ECO:0000256" key="7">
    <source>
        <dbReference type="ARBA" id="ARBA00037904"/>
    </source>
</evidence>
<dbReference type="InterPro" id="IPR026461">
    <property type="entry name" value="Trfase_2_rSAM/seldom_assoc"/>
</dbReference>
<comment type="function">
    <text evidence="6">Catalyzes the glycosylation of 4,4'-diaponeurosporenoate, i.e. the esterification of glucose at the C1'' position with the carboxyl group of 4,4'-diaponeurosporenic acid, to form glycosyl-4,4'-diaponeurosporenoate. This is a step in the biosynthesis of staphyloxanthin, an orange pigment present in most staphylococci strains.</text>
</comment>
<dbReference type="CDD" id="cd02522">
    <property type="entry name" value="GT_2_like_a"/>
    <property type="match status" value="1"/>
</dbReference>
<comment type="caution">
    <text evidence="11">The sequence shown here is derived from an EMBL/GenBank/DDBJ whole genome shotgun (WGS) entry which is preliminary data.</text>
</comment>
<keyword evidence="3" id="KW-0328">Glycosyltransferase</keyword>
<dbReference type="PANTHER" id="PTHR43646">
    <property type="entry name" value="GLYCOSYLTRANSFERASE"/>
    <property type="match status" value="1"/>
</dbReference>
<dbReference type="GO" id="GO:0016757">
    <property type="term" value="F:glycosyltransferase activity"/>
    <property type="evidence" value="ECO:0007669"/>
    <property type="project" value="UniProtKB-KW"/>
</dbReference>
<evidence type="ECO:0000259" key="10">
    <source>
        <dbReference type="Pfam" id="PF00535"/>
    </source>
</evidence>
<dbReference type="Pfam" id="PF00535">
    <property type="entry name" value="Glycos_transf_2"/>
    <property type="match status" value="1"/>
</dbReference>
<dbReference type="RefSeq" id="WP_069965501.1">
    <property type="nucleotide sequence ID" value="NZ_CM124774.1"/>
</dbReference>
<dbReference type="NCBIfam" id="TIGR04283">
    <property type="entry name" value="glyco_like_mftF"/>
    <property type="match status" value="1"/>
</dbReference>
<dbReference type="OrthoDB" id="9810303at2"/>
<dbReference type="EMBL" id="MJGC01000025">
    <property type="protein sequence ID" value="OEJ76792.1"/>
    <property type="molecule type" value="Genomic_DNA"/>
</dbReference>
<evidence type="ECO:0000256" key="2">
    <source>
        <dbReference type="ARBA" id="ARBA00022475"/>
    </source>
</evidence>
<proteinExistence type="inferred from homology"/>
<evidence type="ECO:0000256" key="1">
    <source>
        <dbReference type="ARBA" id="ARBA00004236"/>
    </source>
</evidence>
<comment type="subcellular location">
    <subcellularLocation>
        <location evidence="1">Cell membrane</location>
    </subcellularLocation>
</comment>
<evidence type="ECO:0000256" key="4">
    <source>
        <dbReference type="ARBA" id="ARBA00022679"/>
    </source>
</evidence>
<dbReference type="AlphaFoldDB" id="A0A1E5QQ51"/>
<evidence type="ECO:0000256" key="8">
    <source>
        <dbReference type="ARBA" id="ARBA00038120"/>
    </source>
</evidence>
<feature type="domain" description="Glycosyltransferase 2-like" evidence="10">
    <location>
        <begin position="6"/>
        <end position="126"/>
    </location>
</feature>